<dbReference type="EMBL" id="VAUV01000008">
    <property type="protein sequence ID" value="TLD70515.1"/>
    <property type="molecule type" value="Genomic_DNA"/>
</dbReference>
<name>A0A5R8KEV0_9BACT</name>
<comment type="caution">
    <text evidence="2">The sequence shown here is derived from an EMBL/GenBank/DDBJ whole genome shotgun (WGS) entry which is preliminary data.</text>
</comment>
<keyword evidence="1" id="KW-0472">Membrane</keyword>
<organism evidence="2 3">
    <name type="scientific">Phragmitibacter flavus</name>
    <dbReference type="NCBI Taxonomy" id="2576071"/>
    <lineage>
        <taxon>Bacteria</taxon>
        <taxon>Pseudomonadati</taxon>
        <taxon>Verrucomicrobiota</taxon>
        <taxon>Verrucomicrobiia</taxon>
        <taxon>Verrucomicrobiales</taxon>
        <taxon>Verrucomicrobiaceae</taxon>
        <taxon>Phragmitibacter</taxon>
    </lineage>
</organism>
<feature type="transmembrane region" description="Helical" evidence="1">
    <location>
        <begin position="85"/>
        <end position="103"/>
    </location>
</feature>
<reference evidence="2 3" key="1">
    <citation type="submission" date="2019-05" db="EMBL/GenBank/DDBJ databases">
        <title>Verrucobacter flavum gen. nov., sp. nov. a new member of the family Verrucomicrobiaceae.</title>
        <authorList>
            <person name="Szuroczki S."/>
            <person name="Abbaszade G."/>
            <person name="Szabo A."/>
            <person name="Felfoldi T."/>
            <person name="Schumann P."/>
            <person name="Boka K."/>
            <person name="Keki Z."/>
            <person name="Toumi M."/>
            <person name="Toth E."/>
        </authorList>
    </citation>
    <scope>NUCLEOTIDE SEQUENCE [LARGE SCALE GENOMIC DNA]</scope>
    <source>
        <strain evidence="2 3">MG-N-17</strain>
    </source>
</reference>
<keyword evidence="1" id="KW-0812">Transmembrane</keyword>
<evidence type="ECO:0000313" key="3">
    <source>
        <dbReference type="Proteomes" id="UP000306196"/>
    </source>
</evidence>
<proteinExistence type="predicted"/>
<gene>
    <name evidence="2" type="ORF">FEM03_12380</name>
</gene>
<evidence type="ECO:0000256" key="1">
    <source>
        <dbReference type="SAM" id="Phobius"/>
    </source>
</evidence>
<sequence length="166" mass="17406">MTPNPKLGNRIILLSVAIVFAVASLFAQWGTIKLTADDLRDSMTINGQKVGMEGMLSGMMSSMLTGMTVPLTGQNGSVGLGPIKLPYWLAIAAVIFGLAVTITNATGISDVPRNIIRGLLGFGLVISLWALVVMLLRGSIGLGAFMLIGAAIAGLLHQQNQNRSDI</sequence>
<feature type="transmembrane region" description="Helical" evidence="1">
    <location>
        <begin position="12"/>
        <end position="32"/>
    </location>
</feature>
<evidence type="ECO:0000313" key="2">
    <source>
        <dbReference type="EMBL" id="TLD70515.1"/>
    </source>
</evidence>
<dbReference type="RefSeq" id="WP_138086572.1">
    <property type="nucleotide sequence ID" value="NZ_VAUV01000008.1"/>
</dbReference>
<dbReference type="AlphaFoldDB" id="A0A5R8KEV0"/>
<keyword evidence="1" id="KW-1133">Transmembrane helix</keyword>
<protein>
    <submittedName>
        <fullName evidence="2">Uncharacterized protein</fullName>
    </submittedName>
</protein>
<keyword evidence="3" id="KW-1185">Reference proteome</keyword>
<accession>A0A5R8KEV0</accession>
<feature type="transmembrane region" description="Helical" evidence="1">
    <location>
        <begin position="138"/>
        <end position="156"/>
    </location>
</feature>
<dbReference type="Proteomes" id="UP000306196">
    <property type="component" value="Unassembled WGS sequence"/>
</dbReference>
<feature type="transmembrane region" description="Helical" evidence="1">
    <location>
        <begin position="115"/>
        <end position="132"/>
    </location>
</feature>